<evidence type="ECO:0000313" key="1">
    <source>
        <dbReference type="EMBL" id="SGY38853.1"/>
    </source>
</evidence>
<keyword evidence="2" id="KW-1185">Reference proteome</keyword>
<dbReference type="Proteomes" id="UP000249464">
    <property type="component" value="Unassembled WGS sequence"/>
</dbReference>
<evidence type="ECO:0000313" key="2">
    <source>
        <dbReference type="Proteomes" id="UP000249464"/>
    </source>
</evidence>
<protein>
    <submittedName>
        <fullName evidence="1">BQ5605_C003g02088 protein</fullName>
    </submittedName>
</protein>
<organism evidence="1 2">
    <name type="scientific">Microbotryum silenes-dioicae</name>
    <dbReference type="NCBI Taxonomy" id="796604"/>
    <lineage>
        <taxon>Eukaryota</taxon>
        <taxon>Fungi</taxon>
        <taxon>Dikarya</taxon>
        <taxon>Basidiomycota</taxon>
        <taxon>Pucciniomycotina</taxon>
        <taxon>Microbotryomycetes</taxon>
        <taxon>Microbotryales</taxon>
        <taxon>Microbotryaceae</taxon>
        <taxon>Microbotryum</taxon>
    </lineage>
</organism>
<proteinExistence type="predicted"/>
<dbReference type="AlphaFoldDB" id="A0A2X0M0M0"/>
<sequence>MDLATSLPCHSSSISPTARLDDRLCDDMTASIFSAGVSLRRHPQGLLRGRGESQTRVFPRSRTTFFIFRVINKDSNTPMLSFVLLQLEPLFRYNSREWLARTDPLSPVDAIAVLPTHAGSRAVLATHVPFWAFTALSTFPPVDAIAVLPTRELTGGTRNARSLSGLHCVVDVSLPASMAAFTTCRDRCVPHSQDYLPVDEVADREFHLAGRSQLLAARYETLDVARLEPFAVLCTNRATTVFIQCLAFVAKLPIVIPPTIPVYHQEVRTLLRLDQFLAVFPRRLGFHRLRYLFNNSYTNVVLRLAATRTTIPLQLARVVRRVDHGLNRSGSLHWLDEDLVIRCSLRQLVLSNVKLRLEQLQIVCQTHNLQGYSLRRSRARELFLRIMLSSCTESCPAYGIAYPATRSTGTKHFKQN</sequence>
<accession>A0A2X0M0M0</accession>
<reference evidence="1 2" key="1">
    <citation type="submission" date="2016-11" db="EMBL/GenBank/DDBJ databases">
        <authorList>
            <person name="Jaros S."/>
            <person name="Januszkiewicz K."/>
            <person name="Wedrychowicz H."/>
        </authorList>
    </citation>
    <scope>NUCLEOTIDE SEQUENCE [LARGE SCALE GENOMIC DNA]</scope>
</reference>
<dbReference type="EMBL" id="FQNC01000042">
    <property type="protein sequence ID" value="SGY38853.1"/>
    <property type="molecule type" value="Genomic_DNA"/>
</dbReference>
<gene>
    <name evidence="1" type="primary">BQ5605_C003g02088</name>
    <name evidence="1" type="ORF">BQ5605_C003G02088</name>
</gene>
<name>A0A2X0M0M0_9BASI</name>